<feature type="active site" description="Proton acceptor" evidence="9">
    <location>
        <position position="58"/>
    </location>
</feature>
<evidence type="ECO:0000256" key="9">
    <source>
        <dbReference type="HAMAP-Rule" id="MF_00131"/>
    </source>
</evidence>
<dbReference type="GO" id="GO:0005829">
    <property type="term" value="C:cytosol"/>
    <property type="evidence" value="ECO:0007669"/>
    <property type="project" value="TreeGrafter"/>
</dbReference>
<dbReference type="InterPro" id="IPR018204">
    <property type="entry name" value="Trp_synthase_alpha_AS"/>
</dbReference>
<evidence type="ECO:0000256" key="1">
    <source>
        <dbReference type="ARBA" id="ARBA00003365"/>
    </source>
</evidence>
<evidence type="ECO:0000313" key="11">
    <source>
        <dbReference type="EMBL" id="RZV38961.1"/>
    </source>
</evidence>
<comment type="function">
    <text evidence="1 9">The alpha subunit is responsible for the aldol cleavage of indoleglycerol phosphate to indole and glyceraldehyde 3-phosphate.</text>
</comment>
<reference evidence="11 12" key="1">
    <citation type="submission" date="2019-01" db="EMBL/GenBank/DDBJ databases">
        <title>Insights into ecological role of a new deltaproteobacterial order Candidatus Sinidesulfobacterales (Sva0485) by metagenomics and metatranscriptomics.</title>
        <authorList>
            <person name="Tan S."/>
            <person name="Liu J."/>
            <person name="Fang Y."/>
            <person name="Hedlund B."/>
            <person name="Lian Z.-H."/>
            <person name="Huang L.-Y."/>
            <person name="Li J.-T."/>
            <person name="Huang L.-N."/>
            <person name="Li W.-J."/>
            <person name="Jiang H.-C."/>
            <person name="Dong H.-L."/>
            <person name="Shu W.-S."/>
        </authorList>
    </citation>
    <scope>NUCLEOTIDE SEQUENCE [LARGE SCALE GENOMIC DNA]</scope>
    <source>
        <strain evidence="11">AP4</strain>
    </source>
</reference>
<dbReference type="SUPFAM" id="SSF51366">
    <property type="entry name" value="Ribulose-phoshate binding barrel"/>
    <property type="match status" value="1"/>
</dbReference>
<evidence type="ECO:0000256" key="10">
    <source>
        <dbReference type="RuleBase" id="RU003662"/>
    </source>
</evidence>
<evidence type="ECO:0000256" key="6">
    <source>
        <dbReference type="ARBA" id="ARBA00023141"/>
    </source>
</evidence>
<dbReference type="PANTHER" id="PTHR43406:SF1">
    <property type="entry name" value="TRYPTOPHAN SYNTHASE ALPHA CHAIN, CHLOROPLASTIC"/>
    <property type="match status" value="1"/>
</dbReference>
<comment type="subunit">
    <text evidence="3 9">Tetramer of two alpha and two beta chains.</text>
</comment>
<dbReference type="EC" id="4.2.1.20" evidence="9"/>
<comment type="similarity">
    <text evidence="9 10">Belongs to the TrpA family.</text>
</comment>
<dbReference type="FunFam" id="3.20.20.70:FF:000037">
    <property type="entry name" value="Tryptophan synthase alpha chain"/>
    <property type="match status" value="1"/>
</dbReference>
<dbReference type="HAMAP" id="MF_00131">
    <property type="entry name" value="Trp_synth_alpha"/>
    <property type="match status" value="1"/>
</dbReference>
<sequence>MRNDINFKHNNKIDVVFKKLKEEKKKAFIPFISIGDPDIETSLDIAKTLAENGADIIELGFPFSDPMADGKVIQRSYERALKNKIAMEDAFNFIKRLKDFKDIPVILFTYYNPVFVMGEKFAEGAEEAGVEGVLVVDLPPEECGEFTKYIEDRNIYQIFLLAPTTDKDRMRLVLSYAKGFVYYVSVTGVTGARKNLPETVKSNVKEIKKITALPVGVGFGISSKEQAKDIAKHSDAIIIGSRIIQFIEDNINDKELILKKIAEFSKDIRSVL</sequence>
<comment type="caution">
    <text evidence="11">The sequence shown here is derived from an EMBL/GenBank/DDBJ whole genome shotgun (WGS) entry which is preliminary data.</text>
</comment>
<evidence type="ECO:0000256" key="3">
    <source>
        <dbReference type="ARBA" id="ARBA00011270"/>
    </source>
</evidence>
<protein>
    <recommendedName>
        <fullName evidence="9">Tryptophan synthase alpha chain</fullName>
        <ecNumber evidence="9">4.2.1.20</ecNumber>
    </recommendedName>
</protein>
<dbReference type="InterPro" id="IPR013785">
    <property type="entry name" value="Aldolase_TIM"/>
</dbReference>
<dbReference type="AlphaFoldDB" id="A0A520XCT9"/>
<dbReference type="Gene3D" id="3.20.20.70">
    <property type="entry name" value="Aldolase class I"/>
    <property type="match status" value="1"/>
</dbReference>
<dbReference type="Proteomes" id="UP000322454">
    <property type="component" value="Unassembled WGS sequence"/>
</dbReference>
<dbReference type="PANTHER" id="PTHR43406">
    <property type="entry name" value="TRYPTOPHAN SYNTHASE, ALPHA CHAIN"/>
    <property type="match status" value="1"/>
</dbReference>
<dbReference type="CDD" id="cd04724">
    <property type="entry name" value="Tryptophan_synthase_alpha"/>
    <property type="match status" value="1"/>
</dbReference>
<comment type="pathway">
    <text evidence="2 9">Amino-acid biosynthesis; L-tryptophan biosynthesis; L-tryptophan from chorismate: step 5/5.</text>
</comment>
<dbReference type="UniPathway" id="UPA00035">
    <property type="reaction ID" value="UER00044"/>
</dbReference>
<name>A0A520XCT9_9DELT</name>
<dbReference type="NCBIfam" id="TIGR00262">
    <property type="entry name" value="trpA"/>
    <property type="match status" value="1"/>
</dbReference>
<organism evidence="11 12">
    <name type="scientific">Candidatus Acidulodesulfobacterium acidiphilum</name>
    <dbReference type="NCBI Taxonomy" id="2597224"/>
    <lineage>
        <taxon>Bacteria</taxon>
        <taxon>Deltaproteobacteria</taxon>
        <taxon>Candidatus Acidulodesulfobacterales</taxon>
        <taxon>Candidatus Acidulodesulfobacterium</taxon>
    </lineage>
</organism>
<accession>A0A520XCT9</accession>
<feature type="active site" description="Proton acceptor" evidence="9">
    <location>
        <position position="69"/>
    </location>
</feature>
<evidence type="ECO:0000256" key="4">
    <source>
        <dbReference type="ARBA" id="ARBA00022605"/>
    </source>
</evidence>
<evidence type="ECO:0000256" key="5">
    <source>
        <dbReference type="ARBA" id="ARBA00022822"/>
    </source>
</evidence>
<evidence type="ECO:0000256" key="2">
    <source>
        <dbReference type="ARBA" id="ARBA00004733"/>
    </source>
</evidence>
<keyword evidence="6 9" id="KW-0057">Aromatic amino acid biosynthesis</keyword>
<comment type="catalytic activity">
    <reaction evidence="8 9">
        <text>(1S,2R)-1-C-(indol-3-yl)glycerol 3-phosphate + L-serine = D-glyceraldehyde 3-phosphate + L-tryptophan + H2O</text>
        <dbReference type="Rhea" id="RHEA:10532"/>
        <dbReference type="ChEBI" id="CHEBI:15377"/>
        <dbReference type="ChEBI" id="CHEBI:33384"/>
        <dbReference type="ChEBI" id="CHEBI:57912"/>
        <dbReference type="ChEBI" id="CHEBI:58866"/>
        <dbReference type="ChEBI" id="CHEBI:59776"/>
        <dbReference type="EC" id="4.2.1.20"/>
    </reaction>
</comment>
<evidence type="ECO:0000313" key="12">
    <source>
        <dbReference type="Proteomes" id="UP000322454"/>
    </source>
</evidence>
<evidence type="ECO:0000256" key="7">
    <source>
        <dbReference type="ARBA" id="ARBA00023239"/>
    </source>
</evidence>
<dbReference type="PROSITE" id="PS00167">
    <property type="entry name" value="TRP_SYNTHASE_ALPHA"/>
    <property type="match status" value="1"/>
</dbReference>
<keyword evidence="4 9" id="KW-0028">Amino-acid biosynthesis</keyword>
<proteinExistence type="inferred from homology"/>
<gene>
    <name evidence="9" type="primary">trpA</name>
    <name evidence="11" type="ORF">EVJ48_05560</name>
</gene>
<dbReference type="InterPro" id="IPR011060">
    <property type="entry name" value="RibuloseP-bd_barrel"/>
</dbReference>
<dbReference type="GO" id="GO:0004834">
    <property type="term" value="F:tryptophan synthase activity"/>
    <property type="evidence" value="ECO:0007669"/>
    <property type="project" value="UniProtKB-UniRule"/>
</dbReference>
<evidence type="ECO:0000256" key="8">
    <source>
        <dbReference type="ARBA" id="ARBA00049047"/>
    </source>
</evidence>
<dbReference type="Pfam" id="PF00290">
    <property type="entry name" value="Trp_syntA"/>
    <property type="match status" value="1"/>
</dbReference>
<dbReference type="EMBL" id="SHMQ01000013">
    <property type="protein sequence ID" value="RZV38961.1"/>
    <property type="molecule type" value="Genomic_DNA"/>
</dbReference>
<keyword evidence="7 9" id="KW-0456">Lyase</keyword>
<keyword evidence="5 9" id="KW-0822">Tryptophan biosynthesis</keyword>
<dbReference type="InterPro" id="IPR002028">
    <property type="entry name" value="Trp_synthase_suA"/>
</dbReference>